<evidence type="ECO:0000313" key="2">
    <source>
        <dbReference type="EMBL" id="ANC76363.1"/>
    </source>
</evidence>
<evidence type="ECO:0000313" key="3">
    <source>
        <dbReference type="Proteomes" id="UP000076623"/>
    </source>
</evidence>
<dbReference type="RefSeq" id="WP_066392350.1">
    <property type="nucleotide sequence ID" value="NZ_CP015378.1"/>
</dbReference>
<proteinExistence type="predicted"/>
<dbReference type="KEGG" id="fpn:ABE65_005910"/>
<name>A0A160IJW6_9BACL</name>
<dbReference type="GO" id="GO:0016301">
    <property type="term" value="F:kinase activity"/>
    <property type="evidence" value="ECO:0007669"/>
    <property type="project" value="UniProtKB-KW"/>
</dbReference>
<keyword evidence="3" id="KW-1185">Reference proteome</keyword>
<dbReference type="PANTHER" id="PTHR10285">
    <property type="entry name" value="URIDINE KINASE"/>
    <property type="match status" value="1"/>
</dbReference>
<dbReference type="EMBL" id="CP015378">
    <property type="protein sequence ID" value="ANC76363.1"/>
    <property type="molecule type" value="Genomic_DNA"/>
</dbReference>
<dbReference type="AlphaFoldDB" id="A0A160IJW6"/>
<gene>
    <name evidence="2" type="ORF">ABE65_005910</name>
</gene>
<dbReference type="Pfam" id="PF00485">
    <property type="entry name" value="PRK"/>
    <property type="match status" value="1"/>
</dbReference>
<keyword evidence="2" id="KW-0808">Transferase</keyword>
<dbReference type="PRINTS" id="PR00988">
    <property type="entry name" value="URIDINKINASE"/>
</dbReference>
<keyword evidence="2" id="KW-0418">Kinase</keyword>
<evidence type="ECO:0000259" key="1">
    <source>
        <dbReference type="Pfam" id="PF00485"/>
    </source>
</evidence>
<sequence length="217" mass="25277">MENILQEVCNRIRRVEHPLIIGISGHGAAGKTTFASKLIHMIGQEKVNSINTDPYIVRSELRKCTILDYVYHNKNHSYQMTACHPLAHHIWSLERDIRMIRDRLNLYTIGTHITESILVSSEKQITIVVGMSVAFCDPALFDLKIYLYTDGDTELSRRGVRDVSERGTNIDHLLHSHDERRIQYEVFMHPKHRYFDYVVKNSNEEYVLEKGEWPVIS</sequence>
<reference evidence="2 3" key="1">
    <citation type="submission" date="2016-04" db="EMBL/GenBank/DDBJ databases">
        <title>Complete genome sequence of Fictibacillus phosphorivorans G25-29, a strain toxic to nematodes.</title>
        <authorList>
            <person name="Zheng Z."/>
        </authorList>
    </citation>
    <scope>NUCLEOTIDE SEQUENCE [LARGE SCALE GENOMIC DNA]</scope>
    <source>
        <strain evidence="2 3">G25-29</strain>
    </source>
</reference>
<dbReference type="InterPro" id="IPR027417">
    <property type="entry name" value="P-loop_NTPase"/>
</dbReference>
<dbReference type="STRING" id="1221500.ABE65_005910"/>
<dbReference type="Gene3D" id="3.40.50.300">
    <property type="entry name" value="P-loop containing nucleotide triphosphate hydrolases"/>
    <property type="match status" value="1"/>
</dbReference>
<dbReference type="SUPFAM" id="SSF52540">
    <property type="entry name" value="P-loop containing nucleoside triphosphate hydrolases"/>
    <property type="match status" value="1"/>
</dbReference>
<accession>A0A160IJW6</accession>
<dbReference type="InterPro" id="IPR006083">
    <property type="entry name" value="PRK/URK"/>
</dbReference>
<dbReference type="GO" id="GO:0005524">
    <property type="term" value="F:ATP binding"/>
    <property type="evidence" value="ECO:0007669"/>
    <property type="project" value="InterPro"/>
</dbReference>
<feature type="domain" description="Phosphoribulokinase/uridine kinase" evidence="1">
    <location>
        <begin position="20"/>
        <end position="202"/>
    </location>
</feature>
<dbReference type="Proteomes" id="UP000076623">
    <property type="component" value="Chromosome"/>
</dbReference>
<protein>
    <submittedName>
        <fullName evidence="2">Phosphoribulokinase</fullName>
    </submittedName>
</protein>
<organism evidence="2 3">
    <name type="scientific">Fictibacillus phosphorivorans</name>
    <dbReference type="NCBI Taxonomy" id="1221500"/>
    <lineage>
        <taxon>Bacteria</taxon>
        <taxon>Bacillati</taxon>
        <taxon>Bacillota</taxon>
        <taxon>Bacilli</taxon>
        <taxon>Bacillales</taxon>
        <taxon>Fictibacillaceae</taxon>
        <taxon>Fictibacillus</taxon>
    </lineage>
</organism>